<proteinExistence type="predicted"/>
<organism evidence="1">
    <name type="scientific">mine drainage metagenome</name>
    <dbReference type="NCBI Taxonomy" id="410659"/>
    <lineage>
        <taxon>unclassified sequences</taxon>
        <taxon>metagenomes</taxon>
        <taxon>ecological metagenomes</taxon>
    </lineage>
</organism>
<name>A0A1J5QB15_9ZZZZ</name>
<reference evidence="1" key="1">
    <citation type="submission" date="2016-10" db="EMBL/GenBank/DDBJ databases">
        <title>Sequence of Gallionella enrichment culture.</title>
        <authorList>
            <person name="Poehlein A."/>
            <person name="Muehling M."/>
            <person name="Daniel R."/>
        </authorList>
    </citation>
    <scope>NUCLEOTIDE SEQUENCE</scope>
</reference>
<comment type="caution">
    <text evidence="1">The sequence shown here is derived from an EMBL/GenBank/DDBJ whole genome shotgun (WGS) entry which is preliminary data.</text>
</comment>
<dbReference type="AlphaFoldDB" id="A0A1J5QB15"/>
<accession>A0A1J5QB15</accession>
<evidence type="ECO:0000313" key="1">
    <source>
        <dbReference type="EMBL" id="OIQ77100.1"/>
    </source>
</evidence>
<dbReference type="EMBL" id="MLJW01001695">
    <property type="protein sequence ID" value="OIQ77100.1"/>
    <property type="molecule type" value="Genomic_DNA"/>
</dbReference>
<gene>
    <name evidence="1" type="ORF">GALL_412120</name>
</gene>
<protein>
    <submittedName>
        <fullName evidence="1">Uncharacterized protein</fullName>
    </submittedName>
</protein>
<sequence length="216" mass="23210">MLIPDMPNVPPQNVPVMIAQANQAQPGNTTTIRTFGICSPAPNNNYSADNADDPIADAKFYLRKYENRTVTGPATVTIMQQPAHGILRMVIQADVGTILASDTGTIDPADPGYLYLPEADYLGKDKAIMLVDFGGGLKVKVVFFFQAINGPLGNAGLERLCSKTGVFWKISSTLDTNGTSAITSVEYQSPATLAADTTIQGVVEKHQIRLVPEFNH</sequence>